<sequence length="423" mass="47130">MPTLRGIEVSLATRPENERIPEYPHPEGTSARTFSEPQVRPRGDGGRAQHRIDPTVAVYMPSVPGTRFSLHYCISSPPPAPCKFIFFRLYINSRPITAWGVDPVSRPRGQVAQSLWAPGGIYEGLDGFESRNFVFLPGDETKSIAEDGGIIEIRAFRAKDRRARFPRLEEFRYQENYGISTPSMGLLDQPETACFYDWHLLDPKDSPFATFRLHYRSLKSLKLLNLIAEKEFELLCATGPKILRDLADTLGYSKNAEPKAGRSTGKLPAKAVDGHNESGDEATKRGVPDLEFLKSPPELFPVVETNSKLPQPSKELHDTCTNAYQQRPLPQRPLRELPVDLPSGSIENTSKRFSTASTISTADSITPSILEFIEEDGLDLNDVEIGVARVVRVAERAAAVRVERRRSEAGSSAEKRDGGRMLR</sequence>
<feature type="compositionally biased region" description="Basic and acidic residues" evidence="1">
    <location>
        <begin position="15"/>
        <end position="25"/>
    </location>
</feature>
<evidence type="ECO:0000313" key="3">
    <source>
        <dbReference type="Proteomes" id="UP001583172"/>
    </source>
</evidence>
<reference evidence="2 3" key="1">
    <citation type="journal article" date="2024" name="Commun. Biol.">
        <title>Comparative genomic analysis of thermophilic fungi reveals convergent evolutionary adaptations and gene losses.</title>
        <authorList>
            <person name="Steindorff A.S."/>
            <person name="Aguilar-Pontes M.V."/>
            <person name="Robinson A.J."/>
            <person name="Andreopoulos B."/>
            <person name="LaButti K."/>
            <person name="Kuo A."/>
            <person name="Mondo S."/>
            <person name="Riley R."/>
            <person name="Otillar R."/>
            <person name="Haridas S."/>
            <person name="Lipzen A."/>
            <person name="Grimwood J."/>
            <person name="Schmutz J."/>
            <person name="Clum A."/>
            <person name="Reid I.D."/>
            <person name="Moisan M.C."/>
            <person name="Butler G."/>
            <person name="Nguyen T.T.M."/>
            <person name="Dewar K."/>
            <person name="Conant G."/>
            <person name="Drula E."/>
            <person name="Henrissat B."/>
            <person name="Hansel C."/>
            <person name="Singer S."/>
            <person name="Hutchinson M.I."/>
            <person name="de Vries R.P."/>
            <person name="Natvig D.O."/>
            <person name="Powell A.J."/>
            <person name="Tsang A."/>
            <person name="Grigoriev I.V."/>
        </authorList>
    </citation>
    <scope>NUCLEOTIDE SEQUENCE [LARGE SCALE GENOMIC DNA]</scope>
    <source>
        <strain evidence="2 3">CBS 620.91</strain>
    </source>
</reference>
<feature type="region of interest" description="Disordered" evidence="1">
    <location>
        <begin position="1"/>
        <end position="48"/>
    </location>
</feature>
<feature type="compositionally biased region" description="Basic and acidic residues" evidence="1">
    <location>
        <begin position="39"/>
        <end position="48"/>
    </location>
</feature>
<name>A0ABR3VIX9_HUMIN</name>
<evidence type="ECO:0000256" key="1">
    <source>
        <dbReference type="SAM" id="MobiDB-lite"/>
    </source>
</evidence>
<proteinExistence type="predicted"/>
<keyword evidence="3" id="KW-1185">Reference proteome</keyword>
<protein>
    <submittedName>
        <fullName evidence="2">Uncharacterized protein</fullName>
    </submittedName>
</protein>
<accession>A0ABR3VIX9</accession>
<comment type="caution">
    <text evidence="2">The sequence shown here is derived from an EMBL/GenBank/DDBJ whole genome shotgun (WGS) entry which is preliminary data.</text>
</comment>
<dbReference type="Proteomes" id="UP001583172">
    <property type="component" value="Unassembled WGS sequence"/>
</dbReference>
<gene>
    <name evidence="2" type="ORF">VTJ49DRAFT_7051</name>
</gene>
<feature type="region of interest" description="Disordered" evidence="1">
    <location>
        <begin position="403"/>
        <end position="423"/>
    </location>
</feature>
<evidence type="ECO:0000313" key="2">
    <source>
        <dbReference type="EMBL" id="KAL1841436.1"/>
    </source>
</evidence>
<feature type="compositionally biased region" description="Basic and acidic residues" evidence="1">
    <location>
        <begin position="272"/>
        <end position="283"/>
    </location>
</feature>
<organism evidence="2 3">
    <name type="scientific">Humicola insolens</name>
    <name type="common">Soft-rot fungus</name>
    <dbReference type="NCBI Taxonomy" id="85995"/>
    <lineage>
        <taxon>Eukaryota</taxon>
        <taxon>Fungi</taxon>
        <taxon>Dikarya</taxon>
        <taxon>Ascomycota</taxon>
        <taxon>Pezizomycotina</taxon>
        <taxon>Sordariomycetes</taxon>
        <taxon>Sordariomycetidae</taxon>
        <taxon>Sordariales</taxon>
        <taxon>Chaetomiaceae</taxon>
        <taxon>Mycothermus</taxon>
    </lineage>
</organism>
<feature type="region of interest" description="Disordered" evidence="1">
    <location>
        <begin position="254"/>
        <end position="283"/>
    </location>
</feature>
<dbReference type="EMBL" id="JAZGSY010000075">
    <property type="protein sequence ID" value="KAL1841436.1"/>
    <property type="molecule type" value="Genomic_DNA"/>
</dbReference>